<organism evidence="5">
    <name type="scientific">hydrothermal vent metagenome</name>
    <dbReference type="NCBI Taxonomy" id="652676"/>
    <lineage>
        <taxon>unclassified sequences</taxon>
        <taxon>metagenomes</taxon>
        <taxon>ecological metagenomes</taxon>
    </lineage>
</organism>
<protein>
    <submittedName>
        <fullName evidence="5">RNA methyltransferase, TrmA family</fullName>
    </submittedName>
</protein>
<evidence type="ECO:0000256" key="3">
    <source>
        <dbReference type="ARBA" id="ARBA00022691"/>
    </source>
</evidence>
<dbReference type="PROSITE" id="PS01230">
    <property type="entry name" value="TRMA_1"/>
    <property type="match status" value="1"/>
</dbReference>
<dbReference type="PROSITE" id="PS50926">
    <property type="entry name" value="TRAM"/>
    <property type="match status" value="1"/>
</dbReference>
<dbReference type="PANTHER" id="PTHR11061:SF30">
    <property type="entry name" value="TRNA (URACIL(54)-C(5))-METHYLTRANSFERASE"/>
    <property type="match status" value="1"/>
</dbReference>
<reference evidence="5" key="1">
    <citation type="submission" date="2018-06" db="EMBL/GenBank/DDBJ databases">
        <authorList>
            <person name="Zhirakovskaya E."/>
        </authorList>
    </citation>
    <scope>NUCLEOTIDE SEQUENCE</scope>
</reference>
<accession>A0A3B0RKW9</accession>
<dbReference type="InterPro" id="IPR002792">
    <property type="entry name" value="TRAM_dom"/>
</dbReference>
<dbReference type="InterPro" id="IPR030391">
    <property type="entry name" value="MeTrfase_TrmA_CS"/>
</dbReference>
<dbReference type="GO" id="GO:0008173">
    <property type="term" value="F:RNA methyltransferase activity"/>
    <property type="evidence" value="ECO:0007669"/>
    <property type="project" value="InterPro"/>
</dbReference>
<dbReference type="InterPro" id="IPR030390">
    <property type="entry name" value="MeTrfase_TrmA_AS"/>
</dbReference>
<dbReference type="GO" id="GO:0008757">
    <property type="term" value="F:S-adenosylmethionine-dependent methyltransferase activity"/>
    <property type="evidence" value="ECO:0007669"/>
    <property type="project" value="UniProtKB-ARBA"/>
</dbReference>
<dbReference type="AlphaFoldDB" id="A0A3B0RKW9"/>
<name>A0A3B0RKW9_9ZZZZ</name>
<dbReference type="Gene3D" id="2.40.50.140">
    <property type="entry name" value="Nucleic acid-binding proteins"/>
    <property type="match status" value="1"/>
</dbReference>
<keyword evidence="1 5" id="KW-0489">Methyltransferase</keyword>
<evidence type="ECO:0000256" key="1">
    <source>
        <dbReference type="ARBA" id="ARBA00022603"/>
    </source>
</evidence>
<dbReference type="PROSITE" id="PS01231">
    <property type="entry name" value="TRMA_2"/>
    <property type="match status" value="1"/>
</dbReference>
<evidence type="ECO:0000259" key="4">
    <source>
        <dbReference type="PROSITE" id="PS50926"/>
    </source>
</evidence>
<keyword evidence="2 5" id="KW-0808">Transferase</keyword>
<dbReference type="PROSITE" id="PS51687">
    <property type="entry name" value="SAM_MT_RNA_M5U"/>
    <property type="match status" value="1"/>
</dbReference>
<dbReference type="Pfam" id="PF01938">
    <property type="entry name" value="TRAM"/>
    <property type="match status" value="1"/>
</dbReference>
<dbReference type="InterPro" id="IPR010280">
    <property type="entry name" value="U5_MeTrfase_fam"/>
</dbReference>
<dbReference type="GO" id="GO:0009451">
    <property type="term" value="P:RNA modification"/>
    <property type="evidence" value="ECO:0007669"/>
    <property type="project" value="UniProtKB-ARBA"/>
</dbReference>
<evidence type="ECO:0000256" key="2">
    <source>
        <dbReference type="ARBA" id="ARBA00022679"/>
    </source>
</evidence>
<proteinExistence type="predicted"/>
<sequence length="410" mass="44409">MIELTTTDIAHGGEAIARLNGKTHFVAGALPGEVVLASVVRDKGSWARADLVEVRQPSPDRIDPPCPHHGVCGGCQWQFAPHALQLGWKQEILAGQLSHIGGIDPSVVRPAIAPSEGYHYRNRMDFKVLNGRLALTKRRSRDLTPIDSCHISAPRIAELAARLGPLDGVQQITLRVSHATDDIVVVIRGRVPAHAGEWQVDVGHRDRREFSPVIGDCTMIERIGDVDLRISGDAFFQNNTLGAEVMVSLVTEILEIDETDTLLDAYAGGGLFAATVGQPADRVLAIESHPLAVRDLRRNLKRHLGDAGEVVRGTVEDRVESLDEYWTKAVVDPPRTGLGADGVAAVTAATPSRIAYVSCDPASLARDAKLLDEYGYTLEHCTPVDMFPQTFHIESVASFVLKNESGADTD</sequence>
<dbReference type="InterPro" id="IPR012340">
    <property type="entry name" value="NA-bd_OB-fold"/>
</dbReference>
<dbReference type="PANTHER" id="PTHR11061">
    <property type="entry name" value="RNA M5U METHYLTRANSFERASE"/>
    <property type="match status" value="1"/>
</dbReference>
<feature type="domain" description="TRAM" evidence="4">
    <location>
        <begin position="1"/>
        <end position="53"/>
    </location>
</feature>
<keyword evidence="3" id="KW-0949">S-adenosyl-L-methionine</keyword>
<dbReference type="InterPro" id="IPR029063">
    <property type="entry name" value="SAM-dependent_MTases_sf"/>
</dbReference>
<dbReference type="GO" id="GO:0032259">
    <property type="term" value="P:methylation"/>
    <property type="evidence" value="ECO:0007669"/>
    <property type="project" value="UniProtKB-KW"/>
</dbReference>
<dbReference type="Gene3D" id="2.40.50.1070">
    <property type="match status" value="1"/>
</dbReference>
<dbReference type="EMBL" id="UOEK01000049">
    <property type="protein sequence ID" value="VAV93800.1"/>
    <property type="molecule type" value="Genomic_DNA"/>
</dbReference>
<dbReference type="GO" id="GO:0006396">
    <property type="term" value="P:RNA processing"/>
    <property type="evidence" value="ECO:0007669"/>
    <property type="project" value="InterPro"/>
</dbReference>
<dbReference type="SUPFAM" id="SSF53335">
    <property type="entry name" value="S-adenosyl-L-methionine-dependent methyltransferases"/>
    <property type="match status" value="1"/>
</dbReference>
<dbReference type="CDD" id="cd02440">
    <property type="entry name" value="AdoMet_MTases"/>
    <property type="match status" value="1"/>
</dbReference>
<evidence type="ECO:0000313" key="5">
    <source>
        <dbReference type="EMBL" id="VAV93800.1"/>
    </source>
</evidence>
<dbReference type="Pfam" id="PF05958">
    <property type="entry name" value="tRNA_U5-meth_tr"/>
    <property type="match status" value="1"/>
</dbReference>
<dbReference type="Gene3D" id="3.40.50.150">
    <property type="entry name" value="Vaccinia Virus protein VP39"/>
    <property type="match status" value="1"/>
</dbReference>
<dbReference type="SUPFAM" id="SSF50249">
    <property type="entry name" value="Nucleic acid-binding proteins"/>
    <property type="match status" value="1"/>
</dbReference>
<gene>
    <name evidence="5" type="ORF">MNBD_ACTINO02-320</name>
</gene>